<gene>
    <name evidence="2" type="ORF">V6575_19465</name>
</gene>
<accession>A0ABU8TQ33</accession>
<reference evidence="2 3" key="1">
    <citation type="submission" date="2024-02" db="EMBL/GenBank/DDBJ databases">
        <title>Roseibium algae sp. nov., isolated from marine alga (Grateloupia sp.), showing potential in myo-inositol conversion.</title>
        <authorList>
            <person name="Wang Y."/>
        </authorList>
    </citation>
    <scope>NUCLEOTIDE SEQUENCE [LARGE SCALE GENOMIC DNA]</scope>
    <source>
        <strain evidence="2 3">H3510</strain>
    </source>
</reference>
<sequence length="108" mass="11608">MTGISLIFPAAAAAALLCGNPKFMRRVERESGAIKQTLPPFERQGDHFASTAPDWVPDLGQPPPESLSVPQRTPSSCAKLVEVSGRIKRQFQTINDMLGYKAALGSAL</sequence>
<feature type="region of interest" description="Disordered" evidence="1">
    <location>
        <begin position="34"/>
        <end position="73"/>
    </location>
</feature>
<dbReference type="RefSeq" id="WP_340276707.1">
    <property type="nucleotide sequence ID" value="NZ_JBAKIA010000016.1"/>
</dbReference>
<organism evidence="2 3">
    <name type="scientific">Roseibium algae</name>
    <dbReference type="NCBI Taxonomy" id="3123038"/>
    <lineage>
        <taxon>Bacteria</taxon>
        <taxon>Pseudomonadati</taxon>
        <taxon>Pseudomonadota</taxon>
        <taxon>Alphaproteobacteria</taxon>
        <taxon>Hyphomicrobiales</taxon>
        <taxon>Stappiaceae</taxon>
        <taxon>Roseibium</taxon>
    </lineage>
</organism>
<evidence type="ECO:0000313" key="2">
    <source>
        <dbReference type="EMBL" id="MEJ8476276.1"/>
    </source>
</evidence>
<evidence type="ECO:0000256" key="1">
    <source>
        <dbReference type="SAM" id="MobiDB-lite"/>
    </source>
</evidence>
<dbReference type="Proteomes" id="UP001385499">
    <property type="component" value="Unassembled WGS sequence"/>
</dbReference>
<name>A0ABU8TQ33_9HYPH</name>
<comment type="caution">
    <text evidence="2">The sequence shown here is derived from an EMBL/GenBank/DDBJ whole genome shotgun (WGS) entry which is preliminary data.</text>
</comment>
<evidence type="ECO:0000313" key="3">
    <source>
        <dbReference type="Proteomes" id="UP001385499"/>
    </source>
</evidence>
<proteinExistence type="predicted"/>
<keyword evidence="3" id="KW-1185">Reference proteome</keyword>
<dbReference type="EMBL" id="JBAKIA010000016">
    <property type="protein sequence ID" value="MEJ8476276.1"/>
    <property type="molecule type" value="Genomic_DNA"/>
</dbReference>
<protein>
    <submittedName>
        <fullName evidence="2">Uncharacterized protein</fullName>
    </submittedName>
</protein>